<gene>
    <name evidence="1" type="ORF">GCM10011609_53940</name>
</gene>
<evidence type="ECO:0000313" key="2">
    <source>
        <dbReference type="Proteomes" id="UP000597656"/>
    </source>
</evidence>
<dbReference type="Proteomes" id="UP000597656">
    <property type="component" value="Unassembled WGS sequence"/>
</dbReference>
<organism evidence="1 2">
    <name type="scientific">Lentzea pudingi</name>
    <dbReference type="NCBI Taxonomy" id="1789439"/>
    <lineage>
        <taxon>Bacteria</taxon>
        <taxon>Bacillati</taxon>
        <taxon>Actinomycetota</taxon>
        <taxon>Actinomycetes</taxon>
        <taxon>Pseudonocardiales</taxon>
        <taxon>Pseudonocardiaceae</taxon>
        <taxon>Lentzea</taxon>
    </lineage>
</organism>
<evidence type="ECO:0008006" key="3">
    <source>
        <dbReference type="Google" id="ProtNLM"/>
    </source>
</evidence>
<comment type="caution">
    <text evidence="1">The sequence shown here is derived from an EMBL/GenBank/DDBJ whole genome shotgun (WGS) entry which is preliminary data.</text>
</comment>
<reference evidence="2" key="1">
    <citation type="journal article" date="2019" name="Int. J. Syst. Evol. Microbiol.">
        <title>The Global Catalogue of Microorganisms (GCM) 10K type strain sequencing project: providing services to taxonomists for standard genome sequencing and annotation.</title>
        <authorList>
            <consortium name="The Broad Institute Genomics Platform"/>
            <consortium name="The Broad Institute Genome Sequencing Center for Infectious Disease"/>
            <person name="Wu L."/>
            <person name="Ma J."/>
        </authorList>
    </citation>
    <scope>NUCLEOTIDE SEQUENCE [LARGE SCALE GENOMIC DNA]</scope>
    <source>
        <strain evidence="2">CGMCC 4.7319</strain>
    </source>
</reference>
<evidence type="ECO:0000313" key="1">
    <source>
        <dbReference type="EMBL" id="GGN07605.1"/>
    </source>
</evidence>
<dbReference type="EMBL" id="BMNC01000008">
    <property type="protein sequence ID" value="GGN07605.1"/>
    <property type="molecule type" value="Genomic_DNA"/>
</dbReference>
<sequence>MRTLALVALVVVHSAIRHVFTVHVPVVQVVDVVAVHDGVVAAAGTVRVAV</sequence>
<protein>
    <recommendedName>
        <fullName evidence="3">Secreted protein</fullName>
    </recommendedName>
</protein>
<dbReference type="RefSeq" id="WP_189157614.1">
    <property type="nucleotide sequence ID" value="NZ_BMNC01000008.1"/>
</dbReference>
<proteinExistence type="predicted"/>
<accession>A0ABQ2IGD8</accession>
<keyword evidence="2" id="KW-1185">Reference proteome</keyword>
<name>A0ABQ2IGD8_9PSEU</name>